<dbReference type="Proteomes" id="UP001500841">
    <property type="component" value="Unassembled WGS sequence"/>
</dbReference>
<gene>
    <name evidence="1" type="ORF">GCM10022392_10460</name>
</gene>
<organism evidence="1 2">
    <name type="scientific">Mucilaginibacter panaciglaebae</name>
    <dbReference type="NCBI Taxonomy" id="502331"/>
    <lineage>
        <taxon>Bacteria</taxon>
        <taxon>Pseudomonadati</taxon>
        <taxon>Bacteroidota</taxon>
        <taxon>Sphingobacteriia</taxon>
        <taxon>Sphingobacteriales</taxon>
        <taxon>Sphingobacteriaceae</taxon>
        <taxon>Mucilaginibacter</taxon>
    </lineage>
</organism>
<proteinExistence type="predicted"/>
<reference evidence="2" key="1">
    <citation type="journal article" date="2019" name="Int. J. Syst. Evol. Microbiol.">
        <title>The Global Catalogue of Microorganisms (GCM) 10K type strain sequencing project: providing services to taxonomists for standard genome sequencing and annotation.</title>
        <authorList>
            <consortium name="The Broad Institute Genomics Platform"/>
            <consortium name="The Broad Institute Genome Sequencing Center for Infectious Disease"/>
            <person name="Wu L."/>
            <person name="Ma J."/>
        </authorList>
    </citation>
    <scope>NUCLEOTIDE SEQUENCE [LARGE SCALE GENOMIC DNA]</scope>
    <source>
        <strain evidence="2">JCM 17085</strain>
    </source>
</reference>
<protein>
    <submittedName>
        <fullName evidence="1">Uncharacterized protein</fullName>
    </submittedName>
</protein>
<dbReference type="EMBL" id="BAABCV010000003">
    <property type="protein sequence ID" value="GAA4090709.1"/>
    <property type="molecule type" value="Genomic_DNA"/>
</dbReference>
<accession>A0ABP7WL52</accession>
<keyword evidence="2" id="KW-1185">Reference proteome</keyword>
<name>A0ABP7WL52_9SPHI</name>
<comment type="caution">
    <text evidence="1">The sequence shown here is derived from an EMBL/GenBank/DDBJ whole genome shotgun (WGS) entry which is preliminary data.</text>
</comment>
<sequence>MYMESKKQPVTPERAVQILQKHNVKVTIEQAKKILEFMEKFARIAIEVYMK</sequence>
<evidence type="ECO:0000313" key="1">
    <source>
        <dbReference type="EMBL" id="GAA4090709.1"/>
    </source>
</evidence>
<evidence type="ECO:0000313" key="2">
    <source>
        <dbReference type="Proteomes" id="UP001500841"/>
    </source>
</evidence>